<comment type="subcellular location">
    <subcellularLocation>
        <location evidence="8">Nucleus</location>
    </subcellularLocation>
    <subcellularLocation>
        <location evidence="8">Chromosome</location>
        <location evidence="8">Telomere</location>
    </subcellularLocation>
</comment>
<evidence type="ECO:0000256" key="3">
    <source>
        <dbReference type="ARBA" id="ARBA00022895"/>
    </source>
</evidence>
<feature type="compositionally biased region" description="Low complexity" evidence="9">
    <location>
        <begin position="319"/>
        <end position="331"/>
    </location>
</feature>
<gene>
    <name evidence="11" type="ORF">DSL72_007251</name>
</gene>
<sequence length="824" mass="92401">MASIVYDGVGGGGTLFQDMRFFILQRVPMRPRWEEIIKSNGGRVEKFEKNAAILIADGARRDTPPGSVSWKFIEESAKAGRLVDIEEYRCRAPVGANGGVKNTRTPFTAADERLLTRWVLEAGRRGRPTKGNQIYMELAAQYPHHTSQSWLDHWRKNLLPRYEAGNLHYETEDGDSPFEREPRPVRGAPAKPPAAQSSHGHVKSGVPKERVSVADSSSSSKQSSSRPSLPAVSQSPSLKVRSEKPIAGRPFTEDDNILLRAAFKEICEIDSDKEIEAWETWTKVYSYHTAQEWRNYFRNEFFPQELSNREKKRQERGKPVLPAASRLSSSPPKDKYTIKTQIATPTKHFTHKGEKSSSKDVVKSPIAPPESKTSEATSSKIGLEKRPYTNDLLKDEVYFKHTLKQFWEPVGDLDFSPKICGKEISLFKLWQIIMLFGGFKKTNAKNRWLEAADKLGFPIANRPEAVEDLNKCYDEVLFDFEISIADAANDKNNPEFSAYRGENLIASQLEEITSHGVLRSSEIEEETGNNDEVLKLPPPLSESKHQSTVSTKKRAISSDEFSSRSGSSETRIKPQSKRRKIEKGKGKEVEIPSTPEHIFNATQPPISRNTSPLKYPLDEGDDASSSDQEARESIRQIQRNKPEGSSRNASVKKPIASPTPAPKKMTAVPVIDLSKDSSPELESESESESESRPQAQLQPPPKSKPRLESKSKSEPLSESPLEPEPGSNSQDSPEDEIDKFKALGYSDEIIVAALDSTTMDYEIASVVMERLKMGHSIPDDMAGVWTKKDDDALILKEGWKGLKRIRAKHGRERITARKEFKGIY</sequence>
<proteinExistence type="inferred from homology"/>
<dbReference type="Pfam" id="PF16589">
    <property type="entry name" value="BRCT_2"/>
    <property type="match status" value="1"/>
</dbReference>
<feature type="region of interest" description="Disordered" evidence="9">
    <location>
        <begin position="347"/>
        <end position="380"/>
    </location>
</feature>
<dbReference type="InterPro" id="IPR036431">
    <property type="entry name" value="ARID_dom_sf"/>
</dbReference>
<comment type="function">
    <text evidence="8">Involved in the regulation of telomere length, clustering and has a specific role in telomere position effect (TPE).</text>
</comment>
<keyword evidence="6" id="KW-0804">Transcription</keyword>
<dbReference type="AlphaFoldDB" id="A0A8A3PMQ4"/>
<dbReference type="CDD" id="cd11655">
    <property type="entry name" value="rap1_myb-like"/>
    <property type="match status" value="1"/>
</dbReference>
<name>A0A8A3PMQ4_9HELO</name>
<dbReference type="GO" id="GO:0010833">
    <property type="term" value="P:telomere maintenance via telomere lengthening"/>
    <property type="evidence" value="ECO:0007669"/>
    <property type="project" value="UniProtKB-UniRule"/>
</dbReference>
<reference evidence="11" key="1">
    <citation type="submission" date="2020-10" db="EMBL/GenBank/DDBJ databases">
        <title>Genome Sequence of Monilinia vaccinii-corymbosi Sheds Light on Mummy Berry Disease Infection of Blueberry and Mating Type.</title>
        <authorList>
            <person name="Yow A.G."/>
            <person name="Zhang Y."/>
            <person name="Bansal K."/>
            <person name="Eacker S.M."/>
            <person name="Sullivan S."/>
            <person name="Liachko I."/>
            <person name="Cubeta M.A."/>
            <person name="Rollins J.A."/>
            <person name="Ashrafi H."/>
        </authorList>
    </citation>
    <scope>NUCLEOTIDE SEQUENCE</scope>
    <source>
        <strain evidence="11">RL-1</strain>
    </source>
</reference>
<evidence type="ECO:0000313" key="12">
    <source>
        <dbReference type="Proteomes" id="UP000672032"/>
    </source>
</evidence>
<keyword evidence="4" id="KW-0805">Transcription regulation</keyword>
<dbReference type="Proteomes" id="UP000672032">
    <property type="component" value="Chromosome 6"/>
</dbReference>
<dbReference type="InterPro" id="IPR038104">
    <property type="entry name" value="Rap1_C_sf"/>
</dbReference>
<keyword evidence="12" id="KW-1185">Reference proteome</keyword>
<feature type="compositionally biased region" description="Basic and acidic residues" evidence="9">
    <location>
        <begin position="628"/>
        <end position="644"/>
    </location>
</feature>
<evidence type="ECO:0000256" key="4">
    <source>
        <dbReference type="ARBA" id="ARBA00023015"/>
    </source>
</evidence>
<dbReference type="PROSITE" id="PS51011">
    <property type="entry name" value="ARID"/>
    <property type="match status" value="1"/>
</dbReference>
<dbReference type="SMART" id="SM01014">
    <property type="entry name" value="ARID"/>
    <property type="match status" value="1"/>
</dbReference>
<dbReference type="GO" id="GO:0042162">
    <property type="term" value="F:telomeric DNA binding"/>
    <property type="evidence" value="ECO:0007669"/>
    <property type="project" value="TreeGrafter"/>
</dbReference>
<feature type="compositionally biased region" description="Basic and acidic residues" evidence="9">
    <location>
        <begin position="705"/>
        <end position="715"/>
    </location>
</feature>
<dbReference type="Pfam" id="PF01388">
    <property type="entry name" value="ARID"/>
    <property type="match status" value="1"/>
</dbReference>
<protein>
    <recommendedName>
        <fullName evidence="8">DNA-binding protein RAP1</fullName>
    </recommendedName>
</protein>
<evidence type="ECO:0000256" key="9">
    <source>
        <dbReference type="SAM" id="MobiDB-lite"/>
    </source>
</evidence>
<dbReference type="InterPro" id="IPR001606">
    <property type="entry name" value="ARID_dom"/>
</dbReference>
<organism evidence="11 12">
    <name type="scientific">Monilinia vaccinii-corymbosi</name>
    <dbReference type="NCBI Taxonomy" id="61207"/>
    <lineage>
        <taxon>Eukaryota</taxon>
        <taxon>Fungi</taxon>
        <taxon>Dikarya</taxon>
        <taxon>Ascomycota</taxon>
        <taxon>Pezizomycotina</taxon>
        <taxon>Leotiomycetes</taxon>
        <taxon>Helotiales</taxon>
        <taxon>Sclerotiniaceae</taxon>
        <taxon>Monilinia</taxon>
    </lineage>
</organism>
<evidence type="ECO:0000259" key="10">
    <source>
        <dbReference type="PROSITE" id="PS51011"/>
    </source>
</evidence>
<accession>A0A8A3PMQ4</accession>
<feature type="region of interest" description="Disordered" evidence="9">
    <location>
        <begin position="168"/>
        <end position="250"/>
    </location>
</feature>
<dbReference type="InterPro" id="IPR021661">
    <property type="entry name" value="Rap1_C"/>
</dbReference>
<comment type="subunit">
    <text evidence="8">Homodimer.</text>
</comment>
<dbReference type="Gene3D" id="1.10.10.60">
    <property type="entry name" value="Homeodomain-like"/>
    <property type="match status" value="1"/>
</dbReference>
<feature type="region of interest" description="Disordered" evidence="9">
    <location>
        <begin position="308"/>
        <end position="334"/>
    </location>
</feature>
<dbReference type="GO" id="GO:0070187">
    <property type="term" value="C:shelterin complex"/>
    <property type="evidence" value="ECO:0007669"/>
    <property type="project" value="TreeGrafter"/>
</dbReference>
<keyword evidence="2 8" id="KW-0158">Chromosome</keyword>
<comment type="similarity">
    <text evidence="1 8">Belongs to the RAP1 family.</text>
</comment>
<feature type="compositionally biased region" description="Low complexity" evidence="9">
    <location>
        <begin position="213"/>
        <end position="228"/>
    </location>
</feature>
<dbReference type="InterPro" id="IPR039595">
    <property type="entry name" value="TE2IP/Rap1"/>
</dbReference>
<feature type="region of interest" description="Disordered" evidence="9">
    <location>
        <begin position="523"/>
        <end position="736"/>
    </location>
</feature>
<dbReference type="CDD" id="cd16100">
    <property type="entry name" value="ARID"/>
    <property type="match status" value="1"/>
</dbReference>
<dbReference type="InterPro" id="IPR009057">
    <property type="entry name" value="Homeodomain-like_sf"/>
</dbReference>
<feature type="compositionally biased region" description="Basic and acidic residues" evidence="9">
    <location>
        <begin position="308"/>
        <end position="318"/>
    </location>
</feature>
<keyword evidence="5" id="KW-0010">Activator</keyword>
<dbReference type="Gene3D" id="1.10.10.2170">
    <property type="match status" value="1"/>
</dbReference>
<dbReference type="OrthoDB" id="435460at2759"/>
<feature type="compositionally biased region" description="Basic and acidic residues" evidence="9">
    <location>
        <begin position="351"/>
        <end position="362"/>
    </location>
</feature>
<evidence type="ECO:0000256" key="7">
    <source>
        <dbReference type="ARBA" id="ARBA00023242"/>
    </source>
</evidence>
<feature type="domain" description="ARID" evidence="10">
    <location>
        <begin position="393"/>
        <end position="485"/>
    </location>
</feature>
<feature type="compositionally biased region" description="Low complexity" evidence="9">
    <location>
        <begin position="558"/>
        <end position="568"/>
    </location>
</feature>
<dbReference type="PANTHER" id="PTHR16466">
    <property type="entry name" value="TELOMERE REPEAT-BINDING FACTOR 2-INTERACTING PROTEIN 1"/>
    <property type="match status" value="1"/>
</dbReference>
<dbReference type="SMART" id="SM00501">
    <property type="entry name" value="BRIGHT"/>
    <property type="match status" value="1"/>
</dbReference>
<evidence type="ECO:0000256" key="1">
    <source>
        <dbReference type="ARBA" id="ARBA00010467"/>
    </source>
</evidence>
<dbReference type="Pfam" id="PF08914">
    <property type="entry name" value="Myb_Rap1"/>
    <property type="match status" value="1"/>
</dbReference>
<dbReference type="InterPro" id="IPR001357">
    <property type="entry name" value="BRCT_dom"/>
</dbReference>
<dbReference type="SUPFAM" id="SSF46774">
    <property type="entry name" value="ARID-like"/>
    <property type="match status" value="1"/>
</dbReference>
<dbReference type="EMBL" id="CP063410">
    <property type="protein sequence ID" value="QSZ36126.1"/>
    <property type="molecule type" value="Genomic_DNA"/>
</dbReference>
<keyword evidence="7 8" id="KW-0539">Nucleus</keyword>
<dbReference type="SUPFAM" id="SSF46689">
    <property type="entry name" value="Homeodomain-like"/>
    <property type="match status" value="1"/>
</dbReference>
<evidence type="ECO:0000256" key="6">
    <source>
        <dbReference type="ARBA" id="ARBA00023163"/>
    </source>
</evidence>
<dbReference type="Gene3D" id="1.10.150.60">
    <property type="entry name" value="ARID DNA-binding domain"/>
    <property type="match status" value="1"/>
</dbReference>
<feature type="compositionally biased region" description="Polar residues" evidence="9">
    <location>
        <begin position="600"/>
        <end position="612"/>
    </location>
</feature>
<evidence type="ECO:0000256" key="2">
    <source>
        <dbReference type="ARBA" id="ARBA00022454"/>
    </source>
</evidence>
<keyword evidence="3 8" id="KW-0779">Telomere</keyword>
<evidence type="ECO:0000313" key="11">
    <source>
        <dbReference type="EMBL" id="QSZ36126.1"/>
    </source>
</evidence>
<evidence type="ECO:0000256" key="8">
    <source>
        <dbReference type="RuleBase" id="RU367107"/>
    </source>
</evidence>
<dbReference type="Pfam" id="PF11626">
    <property type="entry name" value="Rap1_C"/>
    <property type="match status" value="1"/>
</dbReference>
<evidence type="ECO:0000256" key="5">
    <source>
        <dbReference type="ARBA" id="ARBA00023159"/>
    </source>
</evidence>
<feature type="compositionally biased region" description="Acidic residues" evidence="9">
    <location>
        <begin position="679"/>
        <end position="688"/>
    </location>
</feature>
<dbReference type="PANTHER" id="PTHR16466:SF6">
    <property type="entry name" value="TELOMERIC REPEAT-BINDING FACTOR 2-INTERACTING PROTEIN 1"/>
    <property type="match status" value="1"/>
</dbReference>
<dbReference type="InterPro" id="IPR015010">
    <property type="entry name" value="TERF2IP_Myb"/>
</dbReference>
<dbReference type="GO" id="GO:0031848">
    <property type="term" value="P:protection from non-homologous end joining at telomere"/>
    <property type="evidence" value="ECO:0007669"/>
    <property type="project" value="TreeGrafter"/>
</dbReference>